<evidence type="ECO:0000313" key="3">
    <source>
        <dbReference type="Proteomes" id="UP001161247"/>
    </source>
</evidence>
<keyword evidence="3" id="KW-1185">Reference proteome</keyword>
<feature type="compositionally biased region" description="Acidic residues" evidence="1">
    <location>
        <begin position="70"/>
        <end position="79"/>
    </location>
</feature>
<evidence type="ECO:0000313" key="2">
    <source>
        <dbReference type="EMBL" id="CAI9106896.1"/>
    </source>
</evidence>
<proteinExistence type="predicted"/>
<evidence type="ECO:0000256" key="1">
    <source>
        <dbReference type="SAM" id="MobiDB-lite"/>
    </source>
</evidence>
<gene>
    <name evidence="2" type="ORF">OLC1_LOCUS15332</name>
</gene>
<reference evidence="2" key="1">
    <citation type="submission" date="2023-03" db="EMBL/GenBank/DDBJ databases">
        <authorList>
            <person name="Julca I."/>
        </authorList>
    </citation>
    <scope>NUCLEOTIDE SEQUENCE</scope>
</reference>
<dbReference type="AlphaFoldDB" id="A0AAV1DID8"/>
<dbReference type="EMBL" id="OX459122">
    <property type="protein sequence ID" value="CAI9106896.1"/>
    <property type="molecule type" value="Genomic_DNA"/>
</dbReference>
<protein>
    <submittedName>
        <fullName evidence="2">OLC1v1006140C1</fullName>
    </submittedName>
</protein>
<accession>A0AAV1DID8</accession>
<organism evidence="2 3">
    <name type="scientific">Oldenlandia corymbosa var. corymbosa</name>
    <dbReference type="NCBI Taxonomy" id="529605"/>
    <lineage>
        <taxon>Eukaryota</taxon>
        <taxon>Viridiplantae</taxon>
        <taxon>Streptophyta</taxon>
        <taxon>Embryophyta</taxon>
        <taxon>Tracheophyta</taxon>
        <taxon>Spermatophyta</taxon>
        <taxon>Magnoliopsida</taxon>
        <taxon>eudicotyledons</taxon>
        <taxon>Gunneridae</taxon>
        <taxon>Pentapetalae</taxon>
        <taxon>asterids</taxon>
        <taxon>lamiids</taxon>
        <taxon>Gentianales</taxon>
        <taxon>Rubiaceae</taxon>
        <taxon>Rubioideae</taxon>
        <taxon>Spermacoceae</taxon>
        <taxon>Hedyotis-Oldenlandia complex</taxon>
        <taxon>Oldenlandia</taxon>
    </lineage>
</organism>
<name>A0AAV1DID8_OLDCO</name>
<dbReference type="Proteomes" id="UP001161247">
    <property type="component" value="Chromosome 5"/>
</dbReference>
<sequence length="131" mass="14987">MEDSRKQLELEEAGIAGLPNAMLDVDHDCAKKDQFVKKRYKAFLYEQHLKEEEKKKKKKKFCKPNKSDEKDDDDDDEEFEDALKVDEANNKVDAGKQIDFVKVKKPVPEDSTAGIYCLLDLDVSCATLSMP</sequence>
<feature type="region of interest" description="Disordered" evidence="1">
    <location>
        <begin position="52"/>
        <end position="79"/>
    </location>
</feature>